<dbReference type="PANTHER" id="PTHR20914:SF9">
    <property type="entry name" value="COILED, ISOFORM A"/>
    <property type="match status" value="1"/>
</dbReference>
<dbReference type="InterPro" id="IPR045860">
    <property type="entry name" value="Snake_toxin-like_sf"/>
</dbReference>
<reference evidence="4 5" key="1">
    <citation type="submission" date="2019-06" db="EMBL/GenBank/DDBJ databases">
        <title>A chromosome-scale genome assembly of the European perch, Perca fluviatilis.</title>
        <authorList>
            <person name="Roques C."/>
            <person name="Zahm M."/>
            <person name="Cabau C."/>
            <person name="Klopp C."/>
            <person name="Bouchez O."/>
            <person name="Donnadieu C."/>
            <person name="Kuhl H."/>
            <person name="Gislard M."/>
            <person name="Guendouz S."/>
            <person name="Journot L."/>
            <person name="Haffray P."/>
            <person name="Bestin A."/>
            <person name="Morvezen R."/>
            <person name="Feron R."/>
            <person name="Wen M."/>
            <person name="Jouanno E."/>
            <person name="Herpin A."/>
            <person name="Schartl M."/>
            <person name="Postlethwait J."/>
            <person name="Schaerlinger B."/>
            <person name="Chardard D."/>
            <person name="Lecocq T."/>
            <person name="Poncet C."/>
            <person name="Jaffrelo L."/>
            <person name="Lampietro C."/>
            <person name="Guiguen Y."/>
        </authorList>
    </citation>
    <scope>NUCLEOTIDE SEQUENCE [LARGE SCALE GENOMIC DNA]</scope>
    <source>
        <tissue evidence="4">Blood</tissue>
    </source>
</reference>
<keyword evidence="2" id="KW-0964">Secreted</keyword>
<dbReference type="SUPFAM" id="SSF57302">
    <property type="entry name" value="Snake toxin-like"/>
    <property type="match status" value="1"/>
</dbReference>
<comment type="caution">
    <text evidence="4">The sequence shown here is derived from an EMBL/GenBank/DDBJ whole genome shotgun (WGS) entry which is preliminary data.</text>
</comment>
<dbReference type="Gene3D" id="2.10.60.10">
    <property type="entry name" value="CD59"/>
    <property type="match status" value="1"/>
</dbReference>
<sequence length="147" mass="15792">MKLILSSTLIWMLSSTAAALQCLQGIDPRSPALEQCDSDELCATIAFRDDIGGEVKEFTLRSCAPSSLCTVQGQILSFSAAFIKTAASVHCCNTDGCNSPNLMYPDVQTKLNGLQCIGCTHHLDDLDPVCNVTVQCAAWRTAAMMEI</sequence>
<organism evidence="4 5">
    <name type="scientific">Perca fluviatilis</name>
    <name type="common">European perch</name>
    <dbReference type="NCBI Taxonomy" id="8168"/>
    <lineage>
        <taxon>Eukaryota</taxon>
        <taxon>Metazoa</taxon>
        <taxon>Chordata</taxon>
        <taxon>Craniata</taxon>
        <taxon>Vertebrata</taxon>
        <taxon>Euteleostomi</taxon>
        <taxon>Actinopterygii</taxon>
        <taxon>Neopterygii</taxon>
        <taxon>Teleostei</taxon>
        <taxon>Neoteleostei</taxon>
        <taxon>Acanthomorphata</taxon>
        <taxon>Eupercaria</taxon>
        <taxon>Perciformes</taxon>
        <taxon>Percoidei</taxon>
        <taxon>Percidae</taxon>
        <taxon>Percinae</taxon>
        <taxon>Perca</taxon>
    </lineage>
</organism>
<dbReference type="InterPro" id="IPR050918">
    <property type="entry name" value="CNF-like_PLA2_Inhibitor"/>
</dbReference>
<protein>
    <submittedName>
        <fullName evidence="4">Uncharacterized protein</fullName>
    </submittedName>
</protein>
<evidence type="ECO:0000313" key="5">
    <source>
        <dbReference type="Proteomes" id="UP000465112"/>
    </source>
</evidence>
<evidence type="ECO:0000256" key="2">
    <source>
        <dbReference type="ARBA" id="ARBA00022525"/>
    </source>
</evidence>
<dbReference type="Proteomes" id="UP000465112">
    <property type="component" value="Chromosome 9"/>
</dbReference>
<evidence type="ECO:0000256" key="1">
    <source>
        <dbReference type="ARBA" id="ARBA00004613"/>
    </source>
</evidence>
<evidence type="ECO:0000256" key="3">
    <source>
        <dbReference type="SAM" id="SignalP"/>
    </source>
</evidence>
<gene>
    <name evidence="4" type="ORF">PFLUV_G00106280</name>
</gene>
<proteinExistence type="predicted"/>
<feature type="signal peptide" evidence="3">
    <location>
        <begin position="1"/>
        <end position="19"/>
    </location>
</feature>
<name>A0A6A5F1M5_PERFL</name>
<dbReference type="GO" id="GO:0005576">
    <property type="term" value="C:extracellular region"/>
    <property type="evidence" value="ECO:0007669"/>
    <property type="project" value="UniProtKB-SubCell"/>
</dbReference>
<dbReference type="EMBL" id="VHII01000009">
    <property type="protein sequence ID" value="KAF1385298.1"/>
    <property type="molecule type" value="Genomic_DNA"/>
</dbReference>
<keyword evidence="5" id="KW-1185">Reference proteome</keyword>
<feature type="chain" id="PRO_5025605110" evidence="3">
    <location>
        <begin position="20"/>
        <end position="147"/>
    </location>
</feature>
<keyword evidence="3" id="KW-0732">Signal</keyword>
<dbReference type="PANTHER" id="PTHR20914">
    <property type="entry name" value="LY6/PLAUR DOMAIN-CONTAINING PROTEIN 8"/>
    <property type="match status" value="1"/>
</dbReference>
<dbReference type="AlphaFoldDB" id="A0A6A5F1M5"/>
<accession>A0A6A5F1M5</accession>
<comment type="subcellular location">
    <subcellularLocation>
        <location evidence="1">Secreted</location>
    </subcellularLocation>
</comment>
<evidence type="ECO:0000313" key="4">
    <source>
        <dbReference type="EMBL" id="KAF1385298.1"/>
    </source>
</evidence>